<dbReference type="EMBL" id="JAFHKP010000022">
    <property type="protein sequence ID" value="KAG5479699.1"/>
    <property type="molecule type" value="Genomic_DNA"/>
</dbReference>
<accession>A0A836GT94</accession>
<dbReference type="RefSeq" id="XP_067693228.1">
    <property type="nucleotide sequence ID" value="XM_067835195.1"/>
</dbReference>
<dbReference type="PANTHER" id="PTHR43603">
    <property type="entry name" value="COBW DOMAIN-CONTAINING PROTEIN DDB_G0274527"/>
    <property type="match status" value="1"/>
</dbReference>
<reference evidence="2 3" key="1">
    <citation type="submission" date="2021-02" db="EMBL/GenBank/DDBJ databases">
        <title>Leishmania (Mundinia) enrietti genome sequencing and assembly.</title>
        <authorList>
            <person name="Almutairi H."/>
            <person name="Gatherer D."/>
        </authorList>
    </citation>
    <scope>NUCLEOTIDE SEQUENCE [LARGE SCALE GENOMIC DNA]</scope>
    <source>
        <strain evidence="2">CUR178</strain>
    </source>
</reference>
<dbReference type="Gene3D" id="3.40.50.300">
    <property type="entry name" value="P-loop containing nucleotide triphosphate hydrolases"/>
    <property type="match status" value="1"/>
</dbReference>
<proteinExistence type="predicted"/>
<dbReference type="KEGG" id="lenr:94170705"/>
<dbReference type="InterPro" id="IPR051927">
    <property type="entry name" value="Zn_Chap_cDPG_Synth"/>
</dbReference>
<comment type="caution">
    <text evidence="2">The sequence shown here is derived from an EMBL/GenBank/DDBJ whole genome shotgun (WGS) entry which is preliminary data.</text>
</comment>
<dbReference type="PANTHER" id="PTHR43603:SF1">
    <property type="entry name" value="ZINC-REGULATED GTPASE METALLOPROTEIN ACTIVATOR 1"/>
    <property type="match status" value="1"/>
</dbReference>
<name>A0A836GT94_LEIEN</name>
<dbReference type="Pfam" id="PF02492">
    <property type="entry name" value="cobW"/>
    <property type="match status" value="1"/>
</dbReference>
<dbReference type="OrthoDB" id="258627at2759"/>
<dbReference type="InterPro" id="IPR003495">
    <property type="entry name" value="CobW/HypB/UreG_nucleotide-bd"/>
</dbReference>
<dbReference type="GeneID" id="94170705"/>
<sequence length="386" mass="41762">MSHDTLRVCVFVGFLGSGKTTILQRLLPTLPREEKVRLVVNDISRDNIDVHAFQPSDTTHSATPRDHFAVALSGGCVCCNLLPDLVAELKSAHAQGCGYALVECTGVADPVPVVATLHALPELRACVEVDAVVMVIAASSLLSVTAGDQVRLDSLDALHGDPIKGANVVLINNWEYTDRIDATMMRLWVRRIKEFASESNPNLRVYCTNAGFFAFESLVYRQGLFAADGVAAFFLCAYTAAGKAIGAFGGSAPDEEEAGEMKKLGLQLFTLELKGKALSTQLLRQALFSTAARQLLKNVWRSKGYFSAVDDEDGADSCSPKELQFRWQTVGRTVDYGEVLPPYVPLVTRETGEPLCCLVVFIGDFDAITKVQQAAAFFSSVASRSA</sequence>
<dbReference type="SUPFAM" id="SSF52540">
    <property type="entry name" value="P-loop containing nucleoside triphosphate hydrolases"/>
    <property type="match status" value="1"/>
</dbReference>
<gene>
    <name evidence="2" type="ORF">CUR178_03462</name>
</gene>
<dbReference type="AlphaFoldDB" id="A0A836GT94"/>
<evidence type="ECO:0000259" key="1">
    <source>
        <dbReference type="Pfam" id="PF02492"/>
    </source>
</evidence>
<organism evidence="2 3">
    <name type="scientific">Leishmania enriettii</name>
    <dbReference type="NCBI Taxonomy" id="5663"/>
    <lineage>
        <taxon>Eukaryota</taxon>
        <taxon>Discoba</taxon>
        <taxon>Euglenozoa</taxon>
        <taxon>Kinetoplastea</taxon>
        <taxon>Metakinetoplastina</taxon>
        <taxon>Trypanosomatida</taxon>
        <taxon>Trypanosomatidae</taxon>
        <taxon>Leishmaniinae</taxon>
        <taxon>Leishmania</taxon>
    </lineage>
</organism>
<evidence type="ECO:0000313" key="2">
    <source>
        <dbReference type="EMBL" id="KAG5479699.1"/>
    </source>
</evidence>
<protein>
    <recommendedName>
        <fullName evidence="1">CobW/HypB/UreG nucleotide-binding domain-containing protein</fullName>
    </recommendedName>
</protein>
<evidence type="ECO:0000313" key="3">
    <source>
        <dbReference type="Proteomes" id="UP000674179"/>
    </source>
</evidence>
<keyword evidence="3" id="KW-1185">Reference proteome</keyword>
<feature type="domain" description="CobW/HypB/UreG nucleotide-binding" evidence="1">
    <location>
        <begin position="8"/>
        <end position="193"/>
    </location>
</feature>
<dbReference type="Proteomes" id="UP000674179">
    <property type="component" value="Chromosome 22"/>
</dbReference>
<dbReference type="InterPro" id="IPR027417">
    <property type="entry name" value="P-loop_NTPase"/>
</dbReference>